<comment type="caution">
    <text evidence="12">The sequence shown here is derived from an EMBL/GenBank/DDBJ whole genome shotgun (WGS) entry which is preliminary data.</text>
</comment>
<keyword evidence="13" id="KW-1185">Reference proteome</keyword>
<feature type="domain" description="MyTH4" evidence="11">
    <location>
        <begin position="1088"/>
        <end position="1251"/>
    </location>
</feature>
<feature type="compositionally biased region" description="Basic and acidic residues" evidence="8">
    <location>
        <begin position="536"/>
        <end position="558"/>
    </location>
</feature>
<dbReference type="SMART" id="SM00139">
    <property type="entry name" value="MyTH4"/>
    <property type="match status" value="2"/>
</dbReference>
<dbReference type="GO" id="GO:0005856">
    <property type="term" value="C:cytoskeleton"/>
    <property type="evidence" value="ECO:0007669"/>
    <property type="project" value="InterPro"/>
</dbReference>
<dbReference type="InterPro" id="IPR035489">
    <property type="entry name" value="MYO15B_SH3"/>
</dbReference>
<feature type="compositionally biased region" description="Basic and acidic residues" evidence="8">
    <location>
        <begin position="596"/>
        <end position="606"/>
    </location>
</feature>
<dbReference type="PROSITE" id="PS50002">
    <property type="entry name" value="SH3"/>
    <property type="match status" value="1"/>
</dbReference>
<dbReference type="SUPFAM" id="SSF47031">
    <property type="entry name" value="Second domain of FERM"/>
    <property type="match status" value="1"/>
</dbReference>
<keyword evidence="3 7" id="KW-0728">SH3 domain</keyword>
<evidence type="ECO:0000313" key="13">
    <source>
        <dbReference type="Proteomes" id="UP000198323"/>
    </source>
</evidence>
<accession>A0A226N0S5</accession>
<sequence length="1457" mass="164581">MDVELLEIPAELAALLQLAGGQYGARAKQITETLPPEVKVKDDLSLPGDINSYPFSSFIKSHFQKTDFPARGHPLQQPLTRLEVEYRESALEINKLILRFIGDKNLHDWQEVLLGNYIAGRGLNNRALRNEILSQVVTQTWKNPDVEQSQRAWVLMATLLSSFVPSPALEKPLLKFVSDHGMDGYNAVCQRKILTAAQHTEYASSRVYPPTQLEWTANRRRGKMVLDVHTFNEEKFSAEVESWMTGEQFAGWMLGARGCDKRSRGWSISMLTGDTWQDLLGCDFVLDLIGEMEEASNPSSPSESSRRYPIVPERDRNFLHNSGLDHRIPPAPGIQAPAFPPPRLPPEFGSAHRDFGFRDEQVTPGGLDHYVDDLFSPVLHQGSRTPDLENRESLIGRMKGGGKIGPTQRGIFPSTGFSGMMQTPVYQPMPSMMGMPAASAMMPGAGGIAPMPAMYVPQPMVPTVDPSQMAAQQQAFINQQAMLMVYDSSSEDDDYPRETFQQKRAFFQRMGAQKILVKKVRAPSKTWTPPANPQPKEMEEKKTEEKKEKNMKEEKPSPKTEAAPAAPVPPPAPKPKKQTPREKKEPPVVKSSGPESRPEPSREIRNIIKMYQSRPAPEPQPIEPARRVPKPFMKRNDPKNEALAKLGMMNLNSPKSPPPPPQENRFKGTPPPTKPKPGSASNSIKEKQMPLLSIFKQPSSTPPDSPAPPVLPPSPPSFPPRNQGLKESTAKGFTVTEDDGIKTQLYKLTAGVSFSYINPSWKIFLRKEVFYPKENFSHPYCLNLLCEQIIRDTFSDSCLRISREEKRKMKDLLADFQVGNDVQSIQEDGIKKRIVLAARDNWANYFSRLFPVQGENGSDVQILGVSHRGLRLLKVVKAAAYAPEHLKVLCSYSFADVLSVELKDSSALEFSLKTEQLLLRSHKAPCIKAMVELFMQELRQDTNYVVALRSYVTDDKSLLSFKKGDLIQLLPMQGLEPGWQFGSTGGRSGIFPTSLVQLAAAPDYLSTSMDRPGGLQKSTKASFEGRNTSREASAPSLTSEPYSIMSVPAGDHYTMMDFAAAYFREAEFMMELKGTPAEKKTIADMVQYTKVPIQESLLRYSDSELNELATKNFMTLMRFMGDQPKLKNQDDAQCVYEILQLCKEKESLHDEVYCQVIKQVTLNPNQERVLRGWLLLNLLTGFFLPSNVLMPYATKFLQQASSDPSSTHHDKTVRPMKMEEYLHDYLLEDMLISVSLRRLTWKTPLHFEDKIYTEVHYGQILWDYLKGKVLLNYSKELEMQLGVLVMLQHWAKTEQESSAPSRKELKEYIPKPLQSQINTETLQNHIDKLLRTMQPLQPVDAKIQFIEHMMKLPFFGYNIFLVEKVSDSTIPVPCYFGVNKEQIVVVDSITQKLCHTIPLKELQRMRTLRPTSEQGLPGIEFNYGSVANPKTLWIELPKAKQMYHTTVVILDRTDFQH</sequence>
<comment type="subcellular location">
    <subcellularLocation>
        <location evidence="1">Cytoplasm</location>
    </subcellularLocation>
</comment>
<evidence type="ECO:0000259" key="9">
    <source>
        <dbReference type="PROSITE" id="PS50002"/>
    </source>
</evidence>
<evidence type="ECO:0000256" key="2">
    <source>
        <dbReference type="ARBA" id="ARBA00008314"/>
    </source>
</evidence>
<name>A0A226N0S5_CALSU</name>
<evidence type="ECO:0000256" key="8">
    <source>
        <dbReference type="SAM" id="MobiDB-lite"/>
    </source>
</evidence>
<dbReference type="InterPro" id="IPR019748">
    <property type="entry name" value="FERM_central"/>
</dbReference>
<dbReference type="OrthoDB" id="8182952at2759"/>
<evidence type="ECO:0000259" key="10">
    <source>
        <dbReference type="PROSITE" id="PS50057"/>
    </source>
</evidence>
<dbReference type="InterPro" id="IPR036028">
    <property type="entry name" value="SH3-like_dom_sf"/>
</dbReference>
<evidence type="ECO:0000259" key="11">
    <source>
        <dbReference type="PROSITE" id="PS51016"/>
    </source>
</evidence>
<evidence type="ECO:0000313" key="12">
    <source>
        <dbReference type="EMBL" id="OXB61127.1"/>
    </source>
</evidence>
<dbReference type="CDD" id="cd12068">
    <property type="entry name" value="SH3_MYO15B"/>
    <property type="match status" value="1"/>
</dbReference>
<dbReference type="PROSITE" id="PS50057">
    <property type="entry name" value="FERM_3"/>
    <property type="match status" value="1"/>
</dbReference>
<gene>
    <name evidence="12" type="ORF">ASZ78_013690</name>
</gene>
<dbReference type="STRING" id="9009.A0A226N0S5"/>
<dbReference type="InterPro" id="IPR051567">
    <property type="entry name" value="Unconventional_Myosin_ATPase"/>
</dbReference>
<dbReference type="SMART" id="SM00326">
    <property type="entry name" value="SH3"/>
    <property type="match status" value="1"/>
</dbReference>
<evidence type="ECO:0000256" key="5">
    <source>
        <dbReference type="ARBA" id="ARBA00022737"/>
    </source>
</evidence>
<dbReference type="GO" id="GO:0003779">
    <property type="term" value="F:actin binding"/>
    <property type="evidence" value="ECO:0007669"/>
    <property type="project" value="UniProtKB-KW"/>
</dbReference>
<protein>
    <recommendedName>
        <fullName evidence="14">SH3 domain-containing protein</fullName>
    </recommendedName>
</protein>
<dbReference type="PANTHER" id="PTHR22692">
    <property type="entry name" value="MYOSIN VII, XV"/>
    <property type="match status" value="1"/>
</dbReference>
<dbReference type="PROSITE" id="PS51016">
    <property type="entry name" value="MYTH4"/>
    <property type="match status" value="2"/>
</dbReference>
<keyword evidence="5" id="KW-0677">Repeat</keyword>
<dbReference type="Gene3D" id="1.25.40.530">
    <property type="entry name" value="MyTH4 domain"/>
    <property type="match status" value="2"/>
</dbReference>
<feature type="region of interest" description="Disordered" evidence="8">
    <location>
        <begin position="518"/>
        <end position="683"/>
    </location>
</feature>
<dbReference type="CDD" id="cd14473">
    <property type="entry name" value="FERM_B-lobe"/>
    <property type="match status" value="1"/>
</dbReference>
<feature type="compositionally biased region" description="Pro residues" evidence="8">
    <location>
        <begin position="700"/>
        <end position="719"/>
    </location>
</feature>
<dbReference type="Gene3D" id="2.30.29.30">
    <property type="entry name" value="Pleckstrin-homology domain (PH domain)/Phosphotyrosine-binding domain (PTB)"/>
    <property type="match status" value="2"/>
</dbReference>
<feature type="domain" description="MyTH4" evidence="11">
    <location>
        <begin position="70"/>
        <end position="219"/>
    </location>
</feature>
<dbReference type="GO" id="GO:0005737">
    <property type="term" value="C:cytoplasm"/>
    <property type="evidence" value="ECO:0007669"/>
    <property type="project" value="UniProtKB-SubCell"/>
</dbReference>
<dbReference type="InterPro" id="IPR038185">
    <property type="entry name" value="MyTH4_dom_sf"/>
</dbReference>
<dbReference type="InterPro" id="IPR011993">
    <property type="entry name" value="PH-like_dom_sf"/>
</dbReference>
<comment type="similarity">
    <text evidence="2">Belongs to the TRAFAC class myosin-kinesin ATPase superfamily. Myosin family.</text>
</comment>
<feature type="region of interest" description="Disordered" evidence="8">
    <location>
        <begin position="1007"/>
        <end position="1037"/>
    </location>
</feature>
<reference evidence="12 13" key="1">
    <citation type="submission" date="2016-07" db="EMBL/GenBank/DDBJ databases">
        <title>Disparate Historic Effective Population Sizes Predicted by Modern Levels of Genome Diversity for the Scaled Quail (Callipepla squamata) and the Northern Bobwhite (Colinus virginianus): Inferences from First and Second Generation Draft Genome Assemblies for Sympatric New World Quail.</title>
        <authorList>
            <person name="Oldeschulte D.L."/>
            <person name="Halley Y.A."/>
            <person name="Bhattarai E.K."/>
            <person name="Brashear W.A."/>
            <person name="Hill J."/>
            <person name="Metz R.P."/>
            <person name="Johnson C.D."/>
            <person name="Rollins D."/>
            <person name="Peterson M.J."/>
            <person name="Bickhart D.M."/>
            <person name="Decker J.E."/>
            <person name="Seabury C.M."/>
        </authorList>
    </citation>
    <scope>NUCLEOTIDE SEQUENCE [LARGE SCALE GENOMIC DNA]</scope>
    <source>
        <strain evidence="12 13">Texas</strain>
        <tissue evidence="12">Leg muscle</tissue>
    </source>
</reference>
<feature type="domain" description="SH3" evidence="9">
    <location>
        <begin position="940"/>
        <end position="1001"/>
    </location>
</feature>
<dbReference type="Pfam" id="PF00784">
    <property type="entry name" value="MyTH4"/>
    <property type="match status" value="2"/>
</dbReference>
<dbReference type="InterPro" id="IPR001452">
    <property type="entry name" value="SH3_domain"/>
</dbReference>
<dbReference type="InterPro" id="IPR000299">
    <property type="entry name" value="FERM_domain"/>
</dbReference>
<dbReference type="EMBL" id="MCFN01000295">
    <property type="protein sequence ID" value="OXB61127.1"/>
    <property type="molecule type" value="Genomic_DNA"/>
</dbReference>
<keyword evidence="6" id="KW-0009">Actin-binding</keyword>
<organism evidence="12 13">
    <name type="scientific">Callipepla squamata</name>
    <name type="common">Scaled quail</name>
    <dbReference type="NCBI Taxonomy" id="9009"/>
    <lineage>
        <taxon>Eukaryota</taxon>
        <taxon>Metazoa</taxon>
        <taxon>Chordata</taxon>
        <taxon>Craniata</taxon>
        <taxon>Vertebrata</taxon>
        <taxon>Euteleostomi</taxon>
        <taxon>Archelosauria</taxon>
        <taxon>Archosauria</taxon>
        <taxon>Dinosauria</taxon>
        <taxon>Saurischia</taxon>
        <taxon>Theropoda</taxon>
        <taxon>Coelurosauria</taxon>
        <taxon>Aves</taxon>
        <taxon>Neognathae</taxon>
        <taxon>Galloanserae</taxon>
        <taxon>Galliformes</taxon>
        <taxon>Odontophoridae</taxon>
        <taxon>Callipepla</taxon>
    </lineage>
</organism>
<evidence type="ECO:0000256" key="1">
    <source>
        <dbReference type="ARBA" id="ARBA00004496"/>
    </source>
</evidence>
<evidence type="ECO:0000256" key="4">
    <source>
        <dbReference type="ARBA" id="ARBA00022490"/>
    </source>
</evidence>
<dbReference type="Gene3D" id="2.30.30.40">
    <property type="entry name" value="SH3 Domains"/>
    <property type="match status" value="1"/>
</dbReference>
<keyword evidence="4" id="KW-0963">Cytoplasm</keyword>
<evidence type="ECO:0000256" key="7">
    <source>
        <dbReference type="PROSITE-ProRule" id="PRU00192"/>
    </source>
</evidence>
<dbReference type="SUPFAM" id="SSF50044">
    <property type="entry name" value="SH3-domain"/>
    <property type="match status" value="1"/>
</dbReference>
<evidence type="ECO:0000256" key="6">
    <source>
        <dbReference type="ARBA" id="ARBA00023203"/>
    </source>
</evidence>
<dbReference type="InterPro" id="IPR000857">
    <property type="entry name" value="MyTH4_dom"/>
</dbReference>
<evidence type="ECO:0008006" key="14">
    <source>
        <dbReference type="Google" id="ProtNLM"/>
    </source>
</evidence>
<dbReference type="Pfam" id="PF26570">
    <property type="entry name" value="MYO15"/>
    <property type="match status" value="1"/>
</dbReference>
<feature type="domain" description="FERM" evidence="10">
    <location>
        <begin position="1122"/>
        <end position="1457"/>
    </location>
</feature>
<feature type="region of interest" description="Disordered" evidence="8">
    <location>
        <begin position="695"/>
        <end position="726"/>
    </location>
</feature>
<evidence type="ECO:0000256" key="3">
    <source>
        <dbReference type="ARBA" id="ARBA00022443"/>
    </source>
</evidence>
<dbReference type="InterPro" id="IPR059004">
    <property type="entry name" value="MYO15"/>
</dbReference>
<dbReference type="Pfam" id="PF00373">
    <property type="entry name" value="FERM_M"/>
    <property type="match status" value="1"/>
</dbReference>
<dbReference type="PANTHER" id="PTHR22692:SF16">
    <property type="entry name" value="MYOSIN XVB"/>
    <property type="match status" value="1"/>
</dbReference>
<dbReference type="Proteomes" id="UP000198323">
    <property type="component" value="Unassembled WGS sequence"/>
</dbReference>
<dbReference type="Pfam" id="PF07653">
    <property type="entry name" value="SH3_2"/>
    <property type="match status" value="1"/>
</dbReference>
<dbReference type="InterPro" id="IPR035963">
    <property type="entry name" value="FERM_2"/>
</dbReference>
<proteinExistence type="inferred from homology"/>